<evidence type="ECO:0000256" key="2">
    <source>
        <dbReference type="PIRSR" id="PIRSR605754-1"/>
    </source>
</evidence>
<protein>
    <submittedName>
        <fullName evidence="4">Sortase (Surface protein transpeptidase)</fullName>
    </submittedName>
</protein>
<feature type="signal peptide" evidence="3">
    <location>
        <begin position="1"/>
        <end position="23"/>
    </location>
</feature>
<feature type="active site" description="Proton donor/acceptor" evidence="2">
    <location>
        <position position="124"/>
    </location>
</feature>
<reference evidence="4 5" key="1">
    <citation type="submission" date="2018-06" db="EMBL/GenBank/DDBJ databases">
        <authorList>
            <consortium name="Pathogen Informatics"/>
            <person name="Doyle S."/>
        </authorList>
    </citation>
    <scope>NUCLEOTIDE SEQUENCE [LARGE SCALE GENOMIC DNA]</scope>
    <source>
        <strain evidence="4 5">NCTC13163</strain>
    </source>
</reference>
<dbReference type="InterPro" id="IPR005754">
    <property type="entry name" value="Sortase"/>
</dbReference>
<feature type="active site" description="Acyl-thioester intermediate" evidence="2">
    <location>
        <position position="190"/>
    </location>
</feature>
<evidence type="ECO:0000256" key="3">
    <source>
        <dbReference type="SAM" id="SignalP"/>
    </source>
</evidence>
<dbReference type="OrthoDB" id="525039at2"/>
<dbReference type="EMBL" id="UGGP01000001">
    <property type="protein sequence ID" value="STO09446.1"/>
    <property type="molecule type" value="Genomic_DNA"/>
</dbReference>
<dbReference type="Gene3D" id="2.40.260.10">
    <property type="entry name" value="Sortase"/>
    <property type="match status" value="1"/>
</dbReference>
<evidence type="ECO:0000313" key="5">
    <source>
        <dbReference type="Proteomes" id="UP000254060"/>
    </source>
</evidence>
<gene>
    <name evidence="4" type="ORF">NCTC13163_02884</name>
</gene>
<dbReference type="InterPro" id="IPR023365">
    <property type="entry name" value="Sortase_dom-sf"/>
</dbReference>
<dbReference type="SUPFAM" id="SSF63817">
    <property type="entry name" value="Sortase"/>
    <property type="match status" value="1"/>
</dbReference>
<dbReference type="Proteomes" id="UP000254060">
    <property type="component" value="Unassembled WGS sequence"/>
</dbReference>
<dbReference type="CDD" id="cd05829">
    <property type="entry name" value="Sortase_F"/>
    <property type="match status" value="1"/>
</dbReference>
<keyword evidence="3" id="KW-0732">Signal</keyword>
<dbReference type="Gene3D" id="2.60.40.10">
    <property type="entry name" value="Immunoglobulins"/>
    <property type="match status" value="1"/>
</dbReference>
<evidence type="ECO:0000256" key="1">
    <source>
        <dbReference type="ARBA" id="ARBA00022801"/>
    </source>
</evidence>
<keyword evidence="1" id="KW-0378">Hydrolase</keyword>
<dbReference type="Pfam" id="PF04203">
    <property type="entry name" value="Sortase"/>
    <property type="match status" value="1"/>
</dbReference>
<accession>A0A377FY56</accession>
<feature type="chain" id="PRO_5016937274" evidence="3">
    <location>
        <begin position="24"/>
        <end position="300"/>
    </location>
</feature>
<dbReference type="STRING" id="1397694.GCA_000702585_00306"/>
<proteinExistence type="predicted"/>
<dbReference type="GO" id="GO:0016787">
    <property type="term" value="F:hydrolase activity"/>
    <property type="evidence" value="ECO:0007669"/>
    <property type="project" value="UniProtKB-KW"/>
</dbReference>
<evidence type="ECO:0000313" key="4">
    <source>
        <dbReference type="EMBL" id="STO09446.1"/>
    </source>
</evidence>
<dbReference type="InterPro" id="IPR042001">
    <property type="entry name" value="Sortase_F"/>
</dbReference>
<sequence length="300" mass="33011">MNKRHLFLALSLFCFGFWTWTSAQESSSPPVEEKQIEESPDLSAEFSLLQEEVKKLRLAVEEESAKAVTPVTIQIPKINVDTAIEQVGVLENGQMGVPADEDQVGWFEPGVKPGSKGNAVIAGHVDSKTGPAVFYELDKLVEGDEIVIVDEAGNTLRFEVTKTERYETASAPIKEIFGATDKRNLNLITCSGTFGSAGYDERFVVYTELVDAEVPLADDIALDVPTNVELRGTFLTWHAVRNDTVIGYRIYQVIDGENVHLESVPSHARKSIEVPDEGATYYVTAIDRLGNESSPSEQTK</sequence>
<name>A0A377FY56_9BACL</name>
<dbReference type="RefSeq" id="WP_029333847.1">
    <property type="nucleotide sequence ID" value="NZ_UGGP01000001.1"/>
</dbReference>
<dbReference type="InterPro" id="IPR013783">
    <property type="entry name" value="Ig-like_fold"/>
</dbReference>
<dbReference type="AlphaFoldDB" id="A0A377FY56"/>
<organism evidence="4 5">
    <name type="scientific">Exiguobacterium aurantiacum</name>
    <dbReference type="NCBI Taxonomy" id="33987"/>
    <lineage>
        <taxon>Bacteria</taxon>
        <taxon>Bacillati</taxon>
        <taxon>Bacillota</taxon>
        <taxon>Bacilli</taxon>
        <taxon>Bacillales</taxon>
        <taxon>Bacillales Family XII. Incertae Sedis</taxon>
        <taxon>Exiguobacterium</taxon>
    </lineage>
</organism>